<reference evidence="2" key="1">
    <citation type="submission" date="2017-08" db="EMBL/GenBank/DDBJ databases">
        <authorList>
            <person name="Polle J.E."/>
            <person name="Barry K."/>
            <person name="Cushman J."/>
            <person name="Schmutz J."/>
            <person name="Tran D."/>
            <person name="Hathwaick L.T."/>
            <person name="Yim W.C."/>
            <person name="Jenkins J."/>
            <person name="Mckie-Krisberg Z.M."/>
            <person name="Prochnik S."/>
            <person name="Lindquist E."/>
            <person name="Dockter R.B."/>
            <person name="Adam C."/>
            <person name="Molina H."/>
            <person name="Bunkerborg J."/>
            <person name="Jin E."/>
            <person name="Buchheim M."/>
            <person name="Magnuson J."/>
        </authorList>
    </citation>
    <scope>NUCLEOTIDE SEQUENCE</scope>
    <source>
        <strain evidence="2">CCAP 19/18</strain>
    </source>
</reference>
<feature type="region of interest" description="Disordered" evidence="1">
    <location>
        <begin position="107"/>
        <end position="167"/>
    </location>
</feature>
<organism evidence="2 3">
    <name type="scientific">Dunaliella salina</name>
    <name type="common">Green alga</name>
    <name type="synonym">Protococcus salinus</name>
    <dbReference type="NCBI Taxonomy" id="3046"/>
    <lineage>
        <taxon>Eukaryota</taxon>
        <taxon>Viridiplantae</taxon>
        <taxon>Chlorophyta</taxon>
        <taxon>core chlorophytes</taxon>
        <taxon>Chlorophyceae</taxon>
        <taxon>CS clade</taxon>
        <taxon>Chlamydomonadales</taxon>
        <taxon>Dunaliellaceae</taxon>
        <taxon>Dunaliella</taxon>
    </lineage>
</organism>
<comment type="caution">
    <text evidence="2">The sequence shown here is derived from an EMBL/GenBank/DDBJ whole genome shotgun (WGS) entry which is preliminary data.</text>
</comment>
<evidence type="ECO:0000313" key="3">
    <source>
        <dbReference type="Proteomes" id="UP000815325"/>
    </source>
</evidence>
<protein>
    <submittedName>
        <fullName evidence="2">Uncharacterized protein</fullName>
    </submittedName>
</protein>
<evidence type="ECO:0000256" key="1">
    <source>
        <dbReference type="SAM" id="MobiDB-lite"/>
    </source>
</evidence>
<name>A0ABQ7HAA7_DUNSA</name>
<proteinExistence type="predicted"/>
<sequence length="312" mass="33152">MKASHMALLSAQAVKLRREGRFTGMGDYYAARVTRRMLTVIAQRVQLEACTVAELDLLLSSWANLAGVSRGSKWYPPPAVLHAVVCRLLPDPKQVPLDMHATTATRLNNAIPPPQTTPLATPLQPPLSSHPPSATDCKATSPQSPRSAVPPLSSPSPTPISKPAPASQSPIFPATVYTSTSSSSGGSGSVAYTALSGPQANPPQEGLRLHGHVCTELQSSAQPMVPFEHVGMQLATRAGGSFGNKLKAASCSSLASISMSLHKLHYLDNSMLQLMAQFTTKKAKHGGVRDLAMLAYVLQKNNWMDHMVCGVC</sequence>
<gene>
    <name evidence="2" type="ORF">DUNSADRAFT_5024</name>
</gene>
<feature type="compositionally biased region" description="Pro residues" evidence="1">
    <location>
        <begin position="152"/>
        <end position="162"/>
    </location>
</feature>
<accession>A0ABQ7HAA7</accession>
<dbReference type="EMBL" id="MU069437">
    <property type="protein sequence ID" value="KAF5843787.1"/>
    <property type="molecule type" value="Genomic_DNA"/>
</dbReference>
<keyword evidence="3" id="KW-1185">Reference proteome</keyword>
<dbReference type="Proteomes" id="UP000815325">
    <property type="component" value="Unassembled WGS sequence"/>
</dbReference>
<evidence type="ECO:0000313" key="2">
    <source>
        <dbReference type="EMBL" id="KAF5843787.1"/>
    </source>
</evidence>